<reference evidence="5 6" key="1">
    <citation type="submission" date="2017-01" db="EMBL/GenBank/DDBJ databases">
        <title>Genome sequence of Rhodoferax antarcticus ANT.BR, a psychrophilic purple nonsulfur bacterium from an Antarctic microbial mat.</title>
        <authorList>
            <person name="Baker J."/>
            <person name="Riester C."/>
            <person name="Skinner B."/>
            <person name="Newell A."/>
            <person name="Swingley W."/>
            <person name="Madigan M."/>
            <person name="Jung D."/>
            <person name="Asao M."/>
            <person name="Chen M."/>
            <person name="Loughlin P."/>
            <person name="Pan H."/>
            <person name="Lin S."/>
            <person name="Li N."/>
            <person name="Shaw J."/>
            <person name="Prado M."/>
            <person name="Sherman C."/>
            <person name="Li X."/>
            <person name="Tang J."/>
            <person name="Blankenship R."/>
            <person name="Zhao T."/>
            <person name="Touchman J."/>
            <person name="Sattley M."/>
        </authorList>
    </citation>
    <scope>NUCLEOTIDE SEQUENCE [LARGE SCALE GENOMIC DNA]</scope>
    <source>
        <strain evidence="5 6">ANT.BR</strain>
    </source>
</reference>
<dbReference type="GO" id="GO:0043565">
    <property type="term" value="F:sequence-specific DNA binding"/>
    <property type="evidence" value="ECO:0007669"/>
    <property type="project" value="InterPro"/>
</dbReference>
<sequence>MHVLTWHRGIEMLDVCIKGESFGKHSHDAFAIGMIEGGVGGNFVRGSKEVLPACTVSLMNPDEPHTGYAVTKSLKYKMLYVSEDELREMLDHQPIKGFQNCVAHDVDGKIRKLFDALAYALSRPKNSGWKISVDTQLTLTLETLMTRYAGLSVRKAGQEVAAVQRVKDYLDSLANSIALSPFELNSKAVSLGDLAKMVGLQPNYLVNVFRAKVGISPYAYWTVRRMASAKAMLLRGISPLDVMFKLGFYDQAHFIKAFKRTTGITPKQILGH</sequence>
<keyword evidence="2" id="KW-0238">DNA-binding</keyword>
<evidence type="ECO:0000313" key="5">
    <source>
        <dbReference type="EMBL" id="OLP05705.1"/>
    </source>
</evidence>
<dbReference type="GO" id="GO:0003700">
    <property type="term" value="F:DNA-binding transcription factor activity"/>
    <property type="evidence" value="ECO:0007669"/>
    <property type="project" value="InterPro"/>
</dbReference>
<evidence type="ECO:0000256" key="1">
    <source>
        <dbReference type="ARBA" id="ARBA00023015"/>
    </source>
</evidence>
<dbReference type="Pfam" id="PF12833">
    <property type="entry name" value="HTH_18"/>
    <property type="match status" value="1"/>
</dbReference>
<organism evidence="5 6">
    <name type="scientific">Rhodoferax antarcticus ANT.BR</name>
    <dbReference type="NCBI Taxonomy" id="1111071"/>
    <lineage>
        <taxon>Bacteria</taxon>
        <taxon>Pseudomonadati</taxon>
        <taxon>Pseudomonadota</taxon>
        <taxon>Betaproteobacteria</taxon>
        <taxon>Burkholderiales</taxon>
        <taxon>Comamonadaceae</taxon>
        <taxon>Rhodoferax</taxon>
    </lineage>
</organism>
<dbReference type="PANTHER" id="PTHR46796:SF2">
    <property type="entry name" value="TRANSCRIPTIONAL REGULATORY PROTEIN"/>
    <property type="match status" value="1"/>
</dbReference>
<dbReference type="InterPro" id="IPR003313">
    <property type="entry name" value="AraC-bd"/>
</dbReference>
<dbReference type="InterPro" id="IPR018060">
    <property type="entry name" value="HTH_AraC"/>
</dbReference>
<dbReference type="Pfam" id="PF02311">
    <property type="entry name" value="AraC_binding"/>
    <property type="match status" value="1"/>
</dbReference>
<feature type="domain" description="HTH araC/xylS-type" evidence="4">
    <location>
        <begin position="164"/>
        <end position="272"/>
    </location>
</feature>
<accession>A0A1Q8YCI3</accession>
<proteinExistence type="predicted"/>
<name>A0A1Q8YCI3_9BURK</name>
<dbReference type="InterPro" id="IPR050204">
    <property type="entry name" value="AraC_XylS_family_regulators"/>
</dbReference>
<dbReference type="InterPro" id="IPR037923">
    <property type="entry name" value="HTH-like"/>
</dbReference>
<dbReference type="STRING" id="81479.RA876_04050"/>
<comment type="caution">
    <text evidence="5">The sequence shown here is derived from an EMBL/GenBank/DDBJ whole genome shotgun (WGS) entry which is preliminary data.</text>
</comment>
<protein>
    <submittedName>
        <fullName evidence="5">Transcriptional regulator, AraC family protein</fullName>
    </submittedName>
</protein>
<evidence type="ECO:0000259" key="4">
    <source>
        <dbReference type="PROSITE" id="PS01124"/>
    </source>
</evidence>
<dbReference type="AlphaFoldDB" id="A0A1Q8YCI3"/>
<dbReference type="SMART" id="SM00342">
    <property type="entry name" value="HTH_ARAC"/>
    <property type="match status" value="1"/>
</dbReference>
<dbReference type="SUPFAM" id="SSF46689">
    <property type="entry name" value="Homeodomain-like"/>
    <property type="match status" value="1"/>
</dbReference>
<keyword evidence="6" id="KW-1185">Reference proteome</keyword>
<dbReference type="SUPFAM" id="SSF51215">
    <property type="entry name" value="Regulatory protein AraC"/>
    <property type="match status" value="1"/>
</dbReference>
<dbReference type="PANTHER" id="PTHR46796">
    <property type="entry name" value="HTH-TYPE TRANSCRIPTIONAL ACTIVATOR RHAS-RELATED"/>
    <property type="match status" value="1"/>
</dbReference>
<dbReference type="InterPro" id="IPR009057">
    <property type="entry name" value="Homeodomain-like_sf"/>
</dbReference>
<evidence type="ECO:0000256" key="2">
    <source>
        <dbReference type="ARBA" id="ARBA00023125"/>
    </source>
</evidence>
<gene>
    <name evidence="5" type="ORF">BLL52_1931</name>
</gene>
<dbReference type="PROSITE" id="PS01124">
    <property type="entry name" value="HTH_ARAC_FAMILY_2"/>
    <property type="match status" value="1"/>
</dbReference>
<evidence type="ECO:0000256" key="3">
    <source>
        <dbReference type="ARBA" id="ARBA00023163"/>
    </source>
</evidence>
<dbReference type="EMBL" id="MSYM01000013">
    <property type="protein sequence ID" value="OLP05705.1"/>
    <property type="molecule type" value="Genomic_DNA"/>
</dbReference>
<dbReference type="Proteomes" id="UP000185911">
    <property type="component" value="Unassembled WGS sequence"/>
</dbReference>
<dbReference type="Gene3D" id="1.10.10.60">
    <property type="entry name" value="Homeodomain-like"/>
    <property type="match status" value="2"/>
</dbReference>
<evidence type="ECO:0000313" key="6">
    <source>
        <dbReference type="Proteomes" id="UP000185911"/>
    </source>
</evidence>
<keyword evidence="3" id="KW-0804">Transcription</keyword>
<keyword evidence="1" id="KW-0805">Transcription regulation</keyword>